<comment type="cofactor">
    <cofactor evidence="12 13 14">
        <name>Zn(2+)</name>
        <dbReference type="ChEBI" id="CHEBI:29105"/>
    </cofactor>
    <text evidence="12 13 14">Binds 1 zinc ion per monomer.</text>
</comment>
<dbReference type="RefSeq" id="WP_013504818.1">
    <property type="nucleotide sequence ID" value="NC_014836.1"/>
</dbReference>
<dbReference type="OrthoDB" id="9803773at2"/>
<dbReference type="GO" id="GO:1990077">
    <property type="term" value="C:primosome complex"/>
    <property type="evidence" value="ECO:0007669"/>
    <property type="project" value="UniProtKB-KW"/>
</dbReference>
<evidence type="ECO:0000256" key="9">
    <source>
        <dbReference type="ARBA" id="ARBA00022842"/>
    </source>
</evidence>
<dbReference type="InterPro" id="IPR019475">
    <property type="entry name" value="DNA_primase_DnaB-bd"/>
</dbReference>
<dbReference type="Gene3D" id="3.40.1360.10">
    <property type="match status" value="1"/>
</dbReference>
<evidence type="ECO:0000256" key="7">
    <source>
        <dbReference type="ARBA" id="ARBA00022771"/>
    </source>
</evidence>
<evidence type="ECO:0000256" key="14">
    <source>
        <dbReference type="PIRSR" id="PIRSR002811-1"/>
    </source>
</evidence>
<evidence type="ECO:0000256" key="3">
    <source>
        <dbReference type="ARBA" id="ARBA00022679"/>
    </source>
</evidence>
<evidence type="ECO:0000256" key="4">
    <source>
        <dbReference type="ARBA" id="ARBA00022695"/>
    </source>
</evidence>
<dbReference type="FunFam" id="3.90.580.10:FF:000001">
    <property type="entry name" value="DNA primase"/>
    <property type="match status" value="1"/>
</dbReference>
<keyword evidence="18" id="KW-1185">Reference proteome</keyword>
<keyword evidence="10 12" id="KW-0238">DNA-binding</keyword>
<evidence type="ECO:0000256" key="11">
    <source>
        <dbReference type="ARBA" id="ARBA00023163"/>
    </source>
</evidence>
<feature type="compositionally biased region" description="Low complexity" evidence="15">
    <location>
        <begin position="411"/>
        <end position="431"/>
    </location>
</feature>
<dbReference type="InterPro" id="IPR006295">
    <property type="entry name" value="DNA_primase_DnaG"/>
</dbReference>
<organism evidence="17 18">
    <name type="scientific">Desulfurispirillum indicum (strain ATCC BAA-1389 / DSM 22839 / S5)</name>
    <dbReference type="NCBI Taxonomy" id="653733"/>
    <lineage>
        <taxon>Bacteria</taxon>
        <taxon>Pseudomonadati</taxon>
        <taxon>Chrysiogenota</taxon>
        <taxon>Chrysiogenia</taxon>
        <taxon>Chrysiogenales</taxon>
        <taxon>Chrysiogenaceae</taxon>
        <taxon>Desulfurispirillum</taxon>
    </lineage>
</organism>
<dbReference type="InterPro" id="IPR037068">
    <property type="entry name" value="DNA_primase_core_N_sf"/>
</dbReference>
<dbReference type="InterPro" id="IPR050219">
    <property type="entry name" value="DnaG_primase"/>
</dbReference>
<evidence type="ECO:0000313" key="18">
    <source>
        <dbReference type="Proteomes" id="UP000002572"/>
    </source>
</evidence>
<evidence type="ECO:0000256" key="12">
    <source>
        <dbReference type="HAMAP-Rule" id="MF_00974"/>
    </source>
</evidence>
<protein>
    <recommendedName>
        <fullName evidence="12 13">DNA primase</fullName>
        <ecNumber evidence="12">2.7.7.101</ecNumber>
    </recommendedName>
</protein>
<dbReference type="eggNOG" id="COG0358">
    <property type="taxonomic scope" value="Bacteria"/>
</dbReference>
<dbReference type="EMBL" id="CP002432">
    <property type="protein sequence ID" value="ADU64929.1"/>
    <property type="molecule type" value="Genomic_DNA"/>
</dbReference>
<dbReference type="Pfam" id="PF13155">
    <property type="entry name" value="Toprim_2"/>
    <property type="match status" value="1"/>
</dbReference>
<name>E6W5Z0_DESIS</name>
<dbReference type="EC" id="2.7.7.101" evidence="12"/>
<dbReference type="GO" id="GO:0008270">
    <property type="term" value="F:zinc ion binding"/>
    <property type="evidence" value="ECO:0007669"/>
    <property type="project" value="UniProtKB-UniRule"/>
</dbReference>
<reference evidence="17 18" key="1">
    <citation type="submission" date="2010-12" db="EMBL/GenBank/DDBJ databases">
        <title>Complete sequence of Desulfurispirillum indicum S5.</title>
        <authorList>
            <consortium name="US DOE Joint Genome Institute"/>
            <person name="Lucas S."/>
            <person name="Copeland A."/>
            <person name="Lapidus A."/>
            <person name="Cheng J.-F."/>
            <person name="Goodwin L."/>
            <person name="Pitluck S."/>
            <person name="Chertkov O."/>
            <person name="Held B."/>
            <person name="Detter J.C."/>
            <person name="Han C."/>
            <person name="Tapia R."/>
            <person name="Land M."/>
            <person name="Hauser L."/>
            <person name="Kyrpides N."/>
            <person name="Ivanova N."/>
            <person name="Mikhailova N."/>
            <person name="Haggblom M."/>
            <person name="Rauschenbach I."/>
            <person name="Bini E."/>
            <person name="Woyke T."/>
        </authorList>
    </citation>
    <scope>NUCLEOTIDE SEQUENCE [LARGE SCALE GENOMIC DNA]</scope>
    <source>
        <strain evidence="18">ATCC BAA-1389 / DSM 22839 / S5</strain>
    </source>
</reference>
<dbReference type="InterPro" id="IPR034151">
    <property type="entry name" value="TOPRIM_DnaG_bac"/>
</dbReference>
<evidence type="ECO:0000256" key="6">
    <source>
        <dbReference type="ARBA" id="ARBA00022723"/>
    </source>
</evidence>
<keyword evidence="6 12" id="KW-0479">Metal-binding</keyword>
<comment type="catalytic activity">
    <reaction evidence="12">
        <text>ssDNA + n NTP = ssDNA/pppN(pN)n-1 hybrid + (n-1) diphosphate.</text>
        <dbReference type="EC" id="2.7.7.101"/>
    </reaction>
</comment>
<dbReference type="Gene3D" id="3.90.580.10">
    <property type="entry name" value="Zinc finger, CHC2-type domain"/>
    <property type="match status" value="1"/>
</dbReference>
<dbReference type="FunCoup" id="E6W5Z0">
    <property type="interactions" value="263"/>
</dbReference>
<feature type="region of interest" description="Disordered" evidence="15">
    <location>
        <begin position="407"/>
        <end position="443"/>
    </location>
</feature>
<dbReference type="GO" id="GO:0003677">
    <property type="term" value="F:DNA binding"/>
    <property type="evidence" value="ECO:0007669"/>
    <property type="project" value="UniProtKB-KW"/>
</dbReference>
<comment type="function">
    <text evidence="12 13">RNA polymerase that catalyzes the synthesis of short RNA molecules used as primers for DNA polymerase during DNA replication.</text>
</comment>
<proteinExistence type="inferred from homology"/>
<keyword evidence="2 12" id="KW-0639">Primosome</keyword>
<dbReference type="NCBIfam" id="TIGR01391">
    <property type="entry name" value="dnaG"/>
    <property type="match status" value="1"/>
</dbReference>
<feature type="zinc finger region" description="CHC2-type" evidence="12 14">
    <location>
        <begin position="39"/>
        <end position="63"/>
    </location>
</feature>
<comment type="subunit">
    <text evidence="12">Monomer. Interacts with DnaB.</text>
</comment>
<dbReference type="GO" id="GO:0003899">
    <property type="term" value="F:DNA-directed RNA polymerase activity"/>
    <property type="evidence" value="ECO:0007669"/>
    <property type="project" value="UniProtKB-UniRule"/>
</dbReference>
<dbReference type="SUPFAM" id="SSF57783">
    <property type="entry name" value="Zinc beta-ribbon"/>
    <property type="match status" value="1"/>
</dbReference>
<comment type="domain">
    <text evidence="12">Contains an N-terminal zinc-binding domain, a central core domain that contains the primase activity, and a C-terminal DnaB-binding domain.</text>
</comment>
<keyword evidence="4 12" id="KW-0548">Nucleotidyltransferase</keyword>
<dbReference type="Pfam" id="PF08275">
    <property type="entry name" value="DNAG_N"/>
    <property type="match status" value="1"/>
</dbReference>
<keyword evidence="8 12" id="KW-0862">Zinc</keyword>
<dbReference type="SUPFAM" id="SSF56731">
    <property type="entry name" value="DNA primase core"/>
    <property type="match status" value="1"/>
</dbReference>
<keyword evidence="7 12" id="KW-0863">Zinc-finger</keyword>
<keyword evidence="3 12" id="KW-0808">Transferase</keyword>
<keyword evidence="1 12" id="KW-0240">DNA-directed RNA polymerase</keyword>
<dbReference type="HAMAP" id="MF_00974">
    <property type="entry name" value="DNA_primase_DnaG"/>
    <property type="match status" value="1"/>
</dbReference>
<dbReference type="PROSITE" id="PS50880">
    <property type="entry name" value="TOPRIM"/>
    <property type="match status" value="1"/>
</dbReference>
<evidence type="ECO:0000256" key="5">
    <source>
        <dbReference type="ARBA" id="ARBA00022705"/>
    </source>
</evidence>
<keyword evidence="5 12" id="KW-0235">DNA replication</keyword>
<gene>
    <name evidence="12" type="primary">dnaG</name>
    <name evidence="17" type="ordered locus">Selin_0172</name>
</gene>
<keyword evidence="9" id="KW-0460">Magnesium</keyword>
<dbReference type="PIRSF" id="PIRSF002811">
    <property type="entry name" value="DnaG"/>
    <property type="match status" value="1"/>
</dbReference>
<evidence type="ECO:0000256" key="10">
    <source>
        <dbReference type="ARBA" id="ARBA00023125"/>
    </source>
</evidence>
<dbReference type="HOGENOM" id="CLU_013501_3_3_0"/>
<comment type="similarity">
    <text evidence="12 13">Belongs to the DnaG primase family.</text>
</comment>
<dbReference type="InParanoid" id="E6W5Z0"/>
<dbReference type="GO" id="GO:0006269">
    <property type="term" value="P:DNA replication, synthesis of primer"/>
    <property type="evidence" value="ECO:0007669"/>
    <property type="project" value="UniProtKB-UniRule"/>
</dbReference>
<dbReference type="SMART" id="SM00493">
    <property type="entry name" value="TOPRIM"/>
    <property type="match status" value="1"/>
</dbReference>
<dbReference type="KEGG" id="din:Selin_0172"/>
<dbReference type="PANTHER" id="PTHR30313:SF2">
    <property type="entry name" value="DNA PRIMASE"/>
    <property type="match status" value="1"/>
</dbReference>
<feature type="domain" description="Toprim" evidence="16">
    <location>
        <begin position="252"/>
        <end position="332"/>
    </location>
</feature>
<evidence type="ECO:0000256" key="1">
    <source>
        <dbReference type="ARBA" id="ARBA00022478"/>
    </source>
</evidence>
<dbReference type="Pfam" id="PF01807">
    <property type="entry name" value="Zn_ribbon_DnaG"/>
    <property type="match status" value="1"/>
</dbReference>
<accession>E6W5Z0</accession>
<dbReference type="InterPro" id="IPR013264">
    <property type="entry name" value="DNAG_N"/>
</dbReference>
<dbReference type="SMART" id="SM00400">
    <property type="entry name" value="ZnF_CHCC"/>
    <property type="match status" value="1"/>
</dbReference>
<dbReference type="CDD" id="cd03364">
    <property type="entry name" value="TOPRIM_DnaG_primases"/>
    <property type="match status" value="1"/>
</dbReference>
<dbReference type="InterPro" id="IPR006171">
    <property type="entry name" value="TOPRIM_dom"/>
</dbReference>
<dbReference type="STRING" id="653733.Selin_0172"/>
<dbReference type="InterPro" id="IPR002694">
    <property type="entry name" value="Znf_CHC2"/>
</dbReference>
<evidence type="ECO:0000313" key="17">
    <source>
        <dbReference type="EMBL" id="ADU64929.1"/>
    </source>
</evidence>
<evidence type="ECO:0000256" key="2">
    <source>
        <dbReference type="ARBA" id="ARBA00022515"/>
    </source>
</evidence>
<evidence type="ECO:0000259" key="16">
    <source>
        <dbReference type="PROSITE" id="PS50880"/>
    </source>
</evidence>
<evidence type="ECO:0000256" key="8">
    <source>
        <dbReference type="ARBA" id="ARBA00022833"/>
    </source>
</evidence>
<dbReference type="Proteomes" id="UP000002572">
    <property type="component" value="Chromosome"/>
</dbReference>
<dbReference type="PANTHER" id="PTHR30313">
    <property type="entry name" value="DNA PRIMASE"/>
    <property type="match status" value="1"/>
</dbReference>
<dbReference type="AlphaFoldDB" id="E6W5Z0"/>
<dbReference type="GO" id="GO:0000428">
    <property type="term" value="C:DNA-directed RNA polymerase complex"/>
    <property type="evidence" value="ECO:0007669"/>
    <property type="project" value="UniProtKB-KW"/>
</dbReference>
<dbReference type="GO" id="GO:0005737">
    <property type="term" value="C:cytoplasm"/>
    <property type="evidence" value="ECO:0007669"/>
    <property type="project" value="TreeGrafter"/>
</dbReference>
<dbReference type="Pfam" id="PF10410">
    <property type="entry name" value="DnaB_bind"/>
    <property type="match status" value="1"/>
</dbReference>
<dbReference type="InterPro" id="IPR030846">
    <property type="entry name" value="DnaG_bac"/>
</dbReference>
<dbReference type="InterPro" id="IPR036977">
    <property type="entry name" value="DNA_primase_Znf_CHC2"/>
</dbReference>
<sequence length="601" mass="67709">MRKIRQDSIERVLNAVDIVEIVGGHVHLRKAGGSHIGLCPFHSEKTPSFHVTPDKGLYYCFGCGAGGNASKFLMEKLGMTFVEAMELLSQKTGVALEYESGTEPREDSRRENLLTLNRRVLLSFRNQLGKNARARQYLESRLIPGQLIDEFGLGYADGREYSLLELFEENHDDLLELGLIASGEDKRLYDRFRQRVMFPIWDAAGGVVGFAGRDLSGKSPAKYMNSPESGLFEKKKLLYAYHIAKASIRKKRRAIVVEGYFDVIRAHQQGLTETVAVMGTSLSTYHARLLGQQTDVYVVFDGDEAGLRAALRTSELLTQSDLALRVVFLPDGHDPDTYFQRHRVEQFEELLSQARDVGEFRIDRLLESSSGDVTQLSQAVRELREFINRIPDSIRRQAYANYLRERTQIDPFGSGQSPSGRSRMRPPRSGGNLSTGQPLGSEASGSFLRESLRKVKKPVDKNDAAPYLLKVMFSSEEMFEEISSALGSDILSAPYSTIKDQATSWHLERLPLEQIIERLMDSPLAAPMAHILSLDIGKEDILGMTPDIIEKIESLYMHHRHENLKQQLFAPSPSESGAPLSEDERRRMLQELLEIQRELTS</sequence>
<evidence type="ECO:0000256" key="13">
    <source>
        <dbReference type="PIRNR" id="PIRNR002811"/>
    </source>
</evidence>
<keyword evidence="11 12" id="KW-0804">Transcription</keyword>
<evidence type="ECO:0000256" key="15">
    <source>
        <dbReference type="SAM" id="MobiDB-lite"/>
    </source>
</evidence>
<dbReference type="Gene3D" id="3.90.980.10">
    <property type="entry name" value="DNA primase, catalytic core, N-terminal domain"/>
    <property type="match status" value="1"/>
</dbReference>